<dbReference type="InterPro" id="IPR003593">
    <property type="entry name" value="AAA+_ATPase"/>
</dbReference>
<evidence type="ECO:0000256" key="3">
    <source>
        <dbReference type="ARBA" id="ARBA00022741"/>
    </source>
</evidence>
<dbReference type="CDD" id="cd03230">
    <property type="entry name" value="ABC_DR_subfamily_A"/>
    <property type="match status" value="1"/>
</dbReference>
<dbReference type="OrthoDB" id="1805624at2"/>
<dbReference type="Pfam" id="PF00005">
    <property type="entry name" value="ABC_tran"/>
    <property type="match status" value="1"/>
</dbReference>
<dbReference type="EMBL" id="CM001441">
    <property type="protein sequence ID" value="EHQ90942.1"/>
    <property type="molecule type" value="Genomic_DNA"/>
</dbReference>
<comment type="similarity">
    <text evidence="1">Belongs to the ABC transporter superfamily.</text>
</comment>
<dbReference type="Gene3D" id="3.40.50.300">
    <property type="entry name" value="P-loop containing nucleotide triphosphate hydrolases"/>
    <property type="match status" value="1"/>
</dbReference>
<reference evidence="6 7" key="1">
    <citation type="submission" date="2011-11" db="EMBL/GenBank/DDBJ databases">
        <title>The Noncontiguous Finished genome of Desulfosporosinus youngiae DSM 17734.</title>
        <authorList>
            <consortium name="US DOE Joint Genome Institute (JGI-PGF)"/>
            <person name="Lucas S."/>
            <person name="Han J."/>
            <person name="Lapidus A."/>
            <person name="Cheng J.-F."/>
            <person name="Goodwin L."/>
            <person name="Pitluck S."/>
            <person name="Peters L."/>
            <person name="Ovchinnikova G."/>
            <person name="Lu M."/>
            <person name="Land M.L."/>
            <person name="Hauser L."/>
            <person name="Pester M."/>
            <person name="Spring S."/>
            <person name="Ollivier B."/>
            <person name="Rattei T."/>
            <person name="Klenk H.-P."/>
            <person name="Wagner M."/>
            <person name="Loy A."/>
            <person name="Woyke T.J."/>
        </authorList>
    </citation>
    <scope>NUCLEOTIDE SEQUENCE [LARGE SCALE GENOMIC DNA]</scope>
    <source>
        <strain evidence="6 7">DSM 17734</strain>
    </source>
</reference>
<evidence type="ECO:0000256" key="1">
    <source>
        <dbReference type="ARBA" id="ARBA00005417"/>
    </source>
</evidence>
<dbReference type="PANTHER" id="PTHR43335:SF4">
    <property type="entry name" value="ABC TRANSPORTER, ATP-BINDING PROTEIN"/>
    <property type="match status" value="1"/>
</dbReference>
<dbReference type="Proteomes" id="UP000005104">
    <property type="component" value="Chromosome"/>
</dbReference>
<dbReference type="InterPro" id="IPR027417">
    <property type="entry name" value="P-loop_NTPase"/>
</dbReference>
<proteinExistence type="inferred from homology"/>
<dbReference type="InterPro" id="IPR003439">
    <property type="entry name" value="ABC_transporter-like_ATP-bd"/>
</dbReference>
<dbReference type="InterPro" id="IPR017871">
    <property type="entry name" value="ABC_transporter-like_CS"/>
</dbReference>
<organism evidence="6 7">
    <name type="scientific">Desulfosporosinus youngiae DSM 17734</name>
    <dbReference type="NCBI Taxonomy" id="768710"/>
    <lineage>
        <taxon>Bacteria</taxon>
        <taxon>Bacillati</taxon>
        <taxon>Bacillota</taxon>
        <taxon>Clostridia</taxon>
        <taxon>Eubacteriales</taxon>
        <taxon>Desulfitobacteriaceae</taxon>
        <taxon>Desulfosporosinus</taxon>
    </lineage>
</organism>
<keyword evidence="4" id="KW-0067">ATP-binding</keyword>
<name>H5Y603_9FIRM</name>
<evidence type="ECO:0000256" key="2">
    <source>
        <dbReference type="ARBA" id="ARBA00022448"/>
    </source>
</evidence>
<dbReference type="GO" id="GO:0016887">
    <property type="term" value="F:ATP hydrolysis activity"/>
    <property type="evidence" value="ECO:0007669"/>
    <property type="project" value="InterPro"/>
</dbReference>
<dbReference type="PROSITE" id="PS00211">
    <property type="entry name" value="ABC_TRANSPORTER_1"/>
    <property type="match status" value="1"/>
</dbReference>
<evidence type="ECO:0000313" key="7">
    <source>
        <dbReference type="Proteomes" id="UP000005104"/>
    </source>
</evidence>
<keyword evidence="2" id="KW-0813">Transport</keyword>
<dbReference type="PANTHER" id="PTHR43335">
    <property type="entry name" value="ABC TRANSPORTER, ATP-BINDING PROTEIN"/>
    <property type="match status" value="1"/>
</dbReference>
<dbReference type="STRING" id="768710.DesyoDRAFT_3969"/>
<evidence type="ECO:0000256" key="4">
    <source>
        <dbReference type="ARBA" id="ARBA00022840"/>
    </source>
</evidence>
<dbReference type="RefSeq" id="WP_007785593.1">
    <property type="nucleotide sequence ID" value="NZ_CM001441.1"/>
</dbReference>
<dbReference type="SUPFAM" id="SSF52540">
    <property type="entry name" value="P-loop containing nucleoside triphosphate hydrolases"/>
    <property type="match status" value="1"/>
</dbReference>
<evidence type="ECO:0000259" key="5">
    <source>
        <dbReference type="PROSITE" id="PS50893"/>
    </source>
</evidence>
<accession>H5Y603</accession>
<dbReference type="SMART" id="SM00382">
    <property type="entry name" value="AAA"/>
    <property type="match status" value="1"/>
</dbReference>
<evidence type="ECO:0000313" key="6">
    <source>
        <dbReference type="EMBL" id="EHQ90942.1"/>
    </source>
</evidence>
<dbReference type="AlphaFoldDB" id="H5Y603"/>
<protein>
    <submittedName>
        <fullName evidence="6">ABC-type multidrug transport system, ATPase component</fullName>
    </submittedName>
</protein>
<dbReference type="PROSITE" id="PS50893">
    <property type="entry name" value="ABC_TRANSPORTER_2"/>
    <property type="match status" value="1"/>
</dbReference>
<dbReference type="GO" id="GO:0005524">
    <property type="term" value="F:ATP binding"/>
    <property type="evidence" value="ECO:0007669"/>
    <property type="project" value="UniProtKB-KW"/>
</dbReference>
<feature type="domain" description="ABC transporter" evidence="5">
    <location>
        <begin position="3"/>
        <end position="229"/>
    </location>
</feature>
<dbReference type="eggNOG" id="COG1131">
    <property type="taxonomic scope" value="Bacteria"/>
</dbReference>
<dbReference type="HOGENOM" id="CLU_000604_1_2_9"/>
<gene>
    <name evidence="6" type="ORF">DesyoDRAFT_3969</name>
</gene>
<keyword evidence="7" id="KW-1185">Reference proteome</keyword>
<keyword evidence="3" id="KW-0547">Nucleotide-binding</keyword>
<sequence length="305" mass="33193">MIIETHALTKTYGNKTACDNINLAVDAGQVYGFLGRNGAGKSTCIKMLTGLVFPTSGSGTVLGRPLGDVSAREKMGYLPELFRYQDWMTGLDLLNFHAQLIRLKNKKDQIARVLKLVGLEGQEKYKVGSYSKGMQQRIGLACALLPDPQLVFLDEPTSALDPIGRKDVRDIIVALKNEGATVFLNSHLLSEVEAVCDSVTFIHKGTVVRSARMDELLMNKISLTIRAKGISDDLLSGINNQHESLQILADGSLTVSLTDYEEIPALAAALIANGATLYELTPHRETLETVFMQIVGEEGAPSLPY</sequence>